<gene>
    <name evidence="2" type="ORF">KIN20_026891</name>
</gene>
<feature type="domain" description="EB" evidence="1">
    <location>
        <begin position="293"/>
        <end position="333"/>
    </location>
</feature>
<comment type="caution">
    <text evidence="2">The sequence shown here is derived from an EMBL/GenBank/DDBJ whole genome shotgun (WGS) entry which is preliminary data.</text>
</comment>
<protein>
    <recommendedName>
        <fullName evidence="1">EB domain-containing protein</fullName>
    </recommendedName>
</protein>
<keyword evidence="3" id="KW-1185">Reference proteome</keyword>
<dbReference type="Proteomes" id="UP001196413">
    <property type="component" value="Unassembled WGS sequence"/>
</dbReference>
<reference evidence="2" key="1">
    <citation type="submission" date="2021-06" db="EMBL/GenBank/DDBJ databases">
        <title>Parelaphostrongylus tenuis whole genome reference sequence.</title>
        <authorList>
            <person name="Garwood T.J."/>
            <person name="Larsen P.A."/>
            <person name="Fountain-Jones N.M."/>
            <person name="Garbe J.R."/>
            <person name="Macchietto M.G."/>
            <person name="Kania S.A."/>
            <person name="Gerhold R.W."/>
            <person name="Richards J.E."/>
            <person name="Wolf T.M."/>
        </authorList>
    </citation>
    <scope>NUCLEOTIDE SEQUENCE</scope>
    <source>
        <strain evidence="2">MNPRO001-30</strain>
        <tissue evidence="2">Meninges</tissue>
    </source>
</reference>
<proteinExistence type="predicted"/>
<name>A0AAD5WD95_PARTN</name>
<evidence type="ECO:0000313" key="3">
    <source>
        <dbReference type="Proteomes" id="UP001196413"/>
    </source>
</evidence>
<organism evidence="2 3">
    <name type="scientific">Parelaphostrongylus tenuis</name>
    <name type="common">Meningeal worm</name>
    <dbReference type="NCBI Taxonomy" id="148309"/>
    <lineage>
        <taxon>Eukaryota</taxon>
        <taxon>Metazoa</taxon>
        <taxon>Ecdysozoa</taxon>
        <taxon>Nematoda</taxon>
        <taxon>Chromadorea</taxon>
        <taxon>Rhabditida</taxon>
        <taxon>Rhabditina</taxon>
        <taxon>Rhabditomorpha</taxon>
        <taxon>Strongyloidea</taxon>
        <taxon>Metastrongylidae</taxon>
        <taxon>Parelaphostrongylus</taxon>
    </lineage>
</organism>
<sequence>MKLHGRGQGHLIVTFKASDIGLNLPCNRELDGLLTADPDGNSSVFLSCQSAGADNTSKGYWLRNVCPENMVFDFIKQQCRRHKYRRPPTLNIAILNNSCANGETCIGGTVCDFERLRCLCPYDTVPKLETLSCVKIRGNIPPKTASYAFNSFGNNEKLPSTSSGFIPNPLQSNVAPNFFGSSWLNFSSFFNKENSSNTKFNIQNNNDKQNRANYASIASQTPISNENANFYGNSASQSRGTNSSANKNKITTDDHKISGLPFTSQHQPIASLVFQPNFLATTTYPEPTRKITTLVRPGQSCRGNEICTGGSICTHPIKLCLCPGELEEKDGECVLPPAVTIRAIEGLSRRGNAPMEPITEGQVAQTSTNYSSNHLKPMFVSSAVSSSNHIKSVTKVPLLPSQEPVTSHYSTMTLPAVKPFVEPNHKIISPGSKQSGVGVTCSLNTDCMIGAYCNGNTNPPSCQCLSTHVNVDGHCERGECKKRVLTRSVVCSTITRNALTVSCVLTNFVFALPRTQSSMESAQIISQTKN</sequence>
<accession>A0AAD5WD95</accession>
<dbReference type="PANTHER" id="PTHR45985:SF11">
    <property type="entry name" value="EGF-LIKE DOMAIN-CONTAINING PROTEIN"/>
    <property type="match status" value="1"/>
</dbReference>
<dbReference type="InterPro" id="IPR006149">
    <property type="entry name" value="EB_dom"/>
</dbReference>
<evidence type="ECO:0000313" key="2">
    <source>
        <dbReference type="EMBL" id="KAJ1366275.1"/>
    </source>
</evidence>
<dbReference type="EMBL" id="JAHQIW010005503">
    <property type="protein sequence ID" value="KAJ1366275.1"/>
    <property type="molecule type" value="Genomic_DNA"/>
</dbReference>
<dbReference type="AlphaFoldDB" id="A0AAD5WD95"/>
<dbReference type="PANTHER" id="PTHR45985">
    <property type="match status" value="1"/>
</dbReference>
<dbReference type="InterPro" id="IPR052740">
    <property type="entry name" value="CE4"/>
</dbReference>
<dbReference type="Pfam" id="PF01683">
    <property type="entry name" value="EB"/>
    <property type="match status" value="1"/>
</dbReference>
<evidence type="ECO:0000259" key="1">
    <source>
        <dbReference type="Pfam" id="PF01683"/>
    </source>
</evidence>